<evidence type="ECO:0000313" key="7">
    <source>
        <dbReference type="Proteomes" id="UP000050378"/>
    </source>
</evidence>
<dbReference type="STRING" id="570156.AOG27_01445"/>
<dbReference type="GO" id="GO:0005829">
    <property type="term" value="C:cytosol"/>
    <property type="evidence" value="ECO:0007669"/>
    <property type="project" value="TreeGrafter"/>
</dbReference>
<comment type="similarity">
    <text evidence="1">Belongs to the metallo-dependent hydrolases superfamily. TatD-type hydrolase family.</text>
</comment>
<gene>
    <name evidence="5" type="ORF">AOG27_01445</name>
    <name evidence="6" type="ORF">PQI24_13730</name>
</gene>
<name>A0A0P7ERV1_9GAMM</name>
<feature type="binding site" evidence="4">
    <location>
        <position position="203"/>
    </location>
    <ligand>
        <name>a divalent metal cation</name>
        <dbReference type="ChEBI" id="CHEBI:60240"/>
        <label>1</label>
    </ligand>
</feature>
<reference evidence="5 7" key="1">
    <citation type="submission" date="2015-09" db="EMBL/GenBank/DDBJ databases">
        <title>Draft Genome Sequence of Pseudoalteromonas lipolytica UCD-48B.</title>
        <authorList>
            <person name="Krusor M."/>
            <person name="Coil D.A."/>
            <person name="Lang J.M."/>
            <person name="Eisen J.A."/>
            <person name="Alexiev A."/>
        </authorList>
    </citation>
    <scope>NUCLEOTIDE SEQUENCE [LARGE SCALE GENOMIC DNA]</scope>
    <source>
        <strain evidence="5 7">UCD-48B</strain>
    </source>
</reference>
<dbReference type="EMBL" id="JAQPZS010000013">
    <property type="protein sequence ID" value="MEJ6497099.1"/>
    <property type="molecule type" value="Genomic_DNA"/>
</dbReference>
<evidence type="ECO:0000313" key="6">
    <source>
        <dbReference type="EMBL" id="MEJ6497099.1"/>
    </source>
</evidence>
<protein>
    <submittedName>
        <fullName evidence="5 6">Hydrolase</fullName>
    </submittedName>
</protein>
<dbReference type="PROSITE" id="PS01137">
    <property type="entry name" value="TATD_1"/>
    <property type="match status" value="1"/>
</dbReference>
<comment type="caution">
    <text evidence="5">The sequence shown here is derived from an EMBL/GenBank/DDBJ whole genome shotgun (WGS) entry which is preliminary data.</text>
</comment>
<evidence type="ECO:0000313" key="5">
    <source>
        <dbReference type="EMBL" id="KPM85481.1"/>
    </source>
</evidence>
<proteinExistence type="inferred from homology"/>
<dbReference type="Gene3D" id="3.20.20.140">
    <property type="entry name" value="Metal-dependent hydrolases"/>
    <property type="match status" value="1"/>
</dbReference>
<organism evidence="5 7">
    <name type="scientific">Pseudoalteromonas lipolytica</name>
    <dbReference type="NCBI Taxonomy" id="570156"/>
    <lineage>
        <taxon>Bacteria</taxon>
        <taxon>Pseudomonadati</taxon>
        <taxon>Pseudomonadota</taxon>
        <taxon>Gammaproteobacteria</taxon>
        <taxon>Alteromonadales</taxon>
        <taxon>Pseudoalteromonadaceae</taxon>
        <taxon>Pseudoalteromonas</taxon>
    </lineage>
</organism>
<feature type="binding site" evidence="4">
    <location>
        <position position="153"/>
    </location>
    <ligand>
        <name>a divalent metal cation</name>
        <dbReference type="ChEBI" id="CHEBI:60240"/>
        <label>2</label>
    </ligand>
</feature>
<sequence>MRFIDSHCHLDFSEFDETRTELITACKQVGIEHFIVPGVSLAQSTKLLSFTKSEPSISVALGLHPYFLSDHQTHHLAELEQLAKTHSGQFIAIGECGLDRSIDNLDKQTQFFEGQIELANQLALPLIVHHRQSHDLIARSFKRCKPKFGGVIHAFSGSEQQAQSYIKQGFKLGVGGVISYPRAAKTRKVISLIELQHLVLETDSPSMPLAGFQGQVNTPLKVRDVFTHLCELKGATGDAKLQLAAELYDSCSELFLI</sequence>
<feature type="binding site" evidence="4">
    <location>
        <position position="7"/>
    </location>
    <ligand>
        <name>a divalent metal cation</name>
        <dbReference type="ChEBI" id="CHEBI:60240"/>
        <label>1</label>
    </ligand>
</feature>
<dbReference type="PIRSF" id="PIRSF005902">
    <property type="entry name" value="DNase_TatD"/>
    <property type="match status" value="1"/>
</dbReference>
<dbReference type="GO" id="GO:0046872">
    <property type="term" value="F:metal ion binding"/>
    <property type="evidence" value="ECO:0007669"/>
    <property type="project" value="UniProtKB-KW"/>
</dbReference>
<keyword evidence="3 5" id="KW-0378">Hydrolase</keyword>
<dbReference type="PATRIC" id="fig|570156.3.peg.290"/>
<evidence type="ECO:0000256" key="4">
    <source>
        <dbReference type="PIRSR" id="PIRSR005902-1"/>
    </source>
</evidence>
<dbReference type="Pfam" id="PF01026">
    <property type="entry name" value="TatD_DNase"/>
    <property type="match status" value="1"/>
</dbReference>
<feature type="binding site" evidence="4">
    <location>
        <position position="129"/>
    </location>
    <ligand>
        <name>a divalent metal cation</name>
        <dbReference type="ChEBI" id="CHEBI:60240"/>
        <label>2</label>
    </ligand>
</feature>
<dbReference type="PANTHER" id="PTHR46124">
    <property type="entry name" value="D-AMINOACYL-TRNA DEACYLASE"/>
    <property type="match status" value="1"/>
</dbReference>
<dbReference type="InterPro" id="IPR001130">
    <property type="entry name" value="TatD-like"/>
</dbReference>
<dbReference type="InterPro" id="IPR032466">
    <property type="entry name" value="Metal_Hydrolase"/>
</dbReference>
<dbReference type="AlphaFoldDB" id="A0A0P7ERV1"/>
<dbReference type="Proteomes" id="UP000050378">
    <property type="component" value="Unassembled WGS sequence"/>
</dbReference>
<evidence type="ECO:0000256" key="3">
    <source>
        <dbReference type="ARBA" id="ARBA00022801"/>
    </source>
</evidence>
<evidence type="ECO:0000256" key="1">
    <source>
        <dbReference type="ARBA" id="ARBA00009275"/>
    </source>
</evidence>
<evidence type="ECO:0000313" key="8">
    <source>
        <dbReference type="Proteomes" id="UP001377972"/>
    </source>
</evidence>
<reference evidence="6 8" key="2">
    <citation type="submission" date="2023-01" db="EMBL/GenBank/DDBJ databases">
        <title>Trichodesmium-associated heterotrophic epibiont bacteria.</title>
        <authorList>
            <person name="Cleveland C.S."/>
            <person name="Webb E.A."/>
        </authorList>
    </citation>
    <scope>NUCLEOTIDE SEQUENCE [LARGE SCALE GENOMIC DNA]</scope>
    <source>
        <strain evidence="6 8">USCH2</strain>
    </source>
</reference>
<keyword evidence="8" id="KW-1185">Reference proteome</keyword>
<dbReference type="SUPFAM" id="SSF51556">
    <property type="entry name" value="Metallo-dependent hydrolases"/>
    <property type="match status" value="1"/>
</dbReference>
<dbReference type="Proteomes" id="UP001377972">
    <property type="component" value="Unassembled WGS sequence"/>
</dbReference>
<feature type="binding site" evidence="4">
    <location>
        <position position="95"/>
    </location>
    <ligand>
        <name>a divalent metal cation</name>
        <dbReference type="ChEBI" id="CHEBI:60240"/>
        <label>1</label>
    </ligand>
</feature>
<keyword evidence="2 4" id="KW-0479">Metal-binding</keyword>
<dbReference type="RefSeq" id="WP_054551235.1">
    <property type="nucleotide sequence ID" value="NZ_JAQPZS010000013.1"/>
</dbReference>
<feature type="binding site" evidence="4">
    <location>
        <position position="9"/>
    </location>
    <ligand>
        <name>a divalent metal cation</name>
        <dbReference type="ChEBI" id="CHEBI:60240"/>
        <label>1</label>
    </ligand>
</feature>
<dbReference type="CDD" id="cd01310">
    <property type="entry name" value="TatD_DNAse"/>
    <property type="match status" value="1"/>
</dbReference>
<dbReference type="InterPro" id="IPR018228">
    <property type="entry name" value="DNase_TatD-rel_CS"/>
</dbReference>
<dbReference type="PANTHER" id="PTHR46124:SF3">
    <property type="entry name" value="HYDROLASE"/>
    <property type="match status" value="1"/>
</dbReference>
<evidence type="ECO:0000256" key="2">
    <source>
        <dbReference type="ARBA" id="ARBA00022723"/>
    </source>
</evidence>
<dbReference type="OrthoDB" id="9810005at2"/>
<dbReference type="GO" id="GO:0016788">
    <property type="term" value="F:hydrolase activity, acting on ester bonds"/>
    <property type="evidence" value="ECO:0007669"/>
    <property type="project" value="InterPro"/>
</dbReference>
<accession>A0A0P7ERV1</accession>
<dbReference type="EMBL" id="LJTC01000001">
    <property type="protein sequence ID" value="KPM85481.1"/>
    <property type="molecule type" value="Genomic_DNA"/>
</dbReference>
<dbReference type="FunFam" id="3.20.20.140:FF:000005">
    <property type="entry name" value="TatD family hydrolase"/>
    <property type="match status" value="1"/>
</dbReference>